<evidence type="ECO:0000256" key="6">
    <source>
        <dbReference type="ARBA" id="ARBA00023242"/>
    </source>
</evidence>
<keyword evidence="2" id="KW-0479">Metal-binding</keyword>
<keyword evidence="6" id="KW-0539">Nucleus</keyword>
<dbReference type="AlphaFoldDB" id="A0A8S4S082"/>
<dbReference type="PANTHER" id="PTHR24390">
    <property type="entry name" value="ZINC FINGER PROTEIN"/>
    <property type="match status" value="1"/>
</dbReference>
<evidence type="ECO:0000259" key="8">
    <source>
        <dbReference type="PROSITE" id="PS50157"/>
    </source>
</evidence>
<protein>
    <submittedName>
        <fullName evidence="9">Jg8763 protein</fullName>
    </submittedName>
</protein>
<dbReference type="Proteomes" id="UP000838756">
    <property type="component" value="Unassembled WGS sequence"/>
</dbReference>
<keyword evidence="3" id="KW-0677">Repeat</keyword>
<keyword evidence="5" id="KW-0862">Zinc</keyword>
<evidence type="ECO:0000256" key="2">
    <source>
        <dbReference type="ARBA" id="ARBA00022723"/>
    </source>
</evidence>
<dbReference type="GO" id="GO:0000978">
    <property type="term" value="F:RNA polymerase II cis-regulatory region sequence-specific DNA binding"/>
    <property type="evidence" value="ECO:0007669"/>
    <property type="project" value="TreeGrafter"/>
</dbReference>
<comment type="subcellular location">
    <subcellularLocation>
        <location evidence="1">Nucleus</location>
    </subcellularLocation>
</comment>
<dbReference type="GO" id="GO:0005634">
    <property type="term" value="C:nucleus"/>
    <property type="evidence" value="ECO:0007669"/>
    <property type="project" value="UniProtKB-SubCell"/>
</dbReference>
<feature type="domain" description="C2H2-type" evidence="8">
    <location>
        <begin position="256"/>
        <end position="284"/>
    </location>
</feature>
<feature type="domain" description="C2H2-type" evidence="8">
    <location>
        <begin position="201"/>
        <end position="228"/>
    </location>
</feature>
<comment type="caution">
    <text evidence="9">The sequence shown here is derived from an EMBL/GenBank/DDBJ whole genome shotgun (WGS) entry which is preliminary data.</text>
</comment>
<gene>
    <name evidence="9" type="primary">jg8763</name>
    <name evidence="9" type="ORF">PAEG_LOCUS19802</name>
</gene>
<evidence type="ECO:0000256" key="5">
    <source>
        <dbReference type="ARBA" id="ARBA00022833"/>
    </source>
</evidence>
<feature type="domain" description="C2H2-type" evidence="8">
    <location>
        <begin position="229"/>
        <end position="256"/>
    </location>
</feature>
<dbReference type="EMBL" id="CAKXAJ010025764">
    <property type="protein sequence ID" value="CAH2243703.1"/>
    <property type="molecule type" value="Genomic_DNA"/>
</dbReference>
<evidence type="ECO:0000256" key="1">
    <source>
        <dbReference type="ARBA" id="ARBA00004123"/>
    </source>
</evidence>
<evidence type="ECO:0000256" key="7">
    <source>
        <dbReference type="PROSITE-ProRule" id="PRU00042"/>
    </source>
</evidence>
<feature type="domain" description="C2H2-type" evidence="8">
    <location>
        <begin position="313"/>
        <end position="350"/>
    </location>
</feature>
<evidence type="ECO:0000313" key="9">
    <source>
        <dbReference type="EMBL" id="CAH2243703.1"/>
    </source>
</evidence>
<dbReference type="OrthoDB" id="3437960at2759"/>
<dbReference type="InterPro" id="IPR036236">
    <property type="entry name" value="Znf_C2H2_sf"/>
</dbReference>
<organism evidence="9 10">
    <name type="scientific">Pararge aegeria aegeria</name>
    <dbReference type="NCBI Taxonomy" id="348720"/>
    <lineage>
        <taxon>Eukaryota</taxon>
        <taxon>Metazoa</taxon>
        <taxon>Ecdysozoa</taxon>
        <taxon>Arthropoda</taxon>
        <taxon>Hexapoda</taxon>
        <taxon>Insecta</taxon>
        <taxon>Pterygota</taxon>
        <taxon>Neoptera</taxon>
        <taxon>Endopterygota</taxon>
        <taxon>Lepidoptera</taxon>
        <taxon>Glossata</taxon>
        <taxon>Ditrysia</taxon>
        <taxon>Papilionoidea</taxon>
        <taxon>Nymphalidae</taxon>
        <taxon>Satyrinae</taxon>
        <taxon>Satyrini</taxon>
        <taxon>Parargina</taxon>
        <taxon>Pararge</taxon>
    </lineage>
</organism>
<reference evidence="9" key="1">
    <citation type="submission" date="2022-03" db="EMBL/GenBank/DDBJ databases">
        <authorList>
            <person name="Lindestad O."/>
        </authorList>
    </citation>
    <scope>NUCLEOTIDE SEQUENCE</scope>
</reference>
<dbReference type="SMART" id="SM00355">
    <property type="entry name" value="ZnF_C2H2"/>
    <property type="match status" value="8"/>
</dbReference>
<proteinExistence type="predicted"/>
<dbReference type="PANTHER" id="PTHR24390:SF79">
    <property type="entry name" value="ASPARAGINE-RICH ZINC FINGER PROTEIN AZF1"/>
    <property type="match status" value="1"/>
</dbReference>
<feature type="domain" description="C2H2-type" evidence="8">
    <location>
        <begin position="350"/>
        <end position="378"/>
    </location>
</feature>
<evidence type="ECO:0000256" key="3">
    <source>
        <dbReference type="ARBA" id="ARBA00022737"/>
    </source>
</evidence>
<accession>A0A8S4S082</accession>
<dbReference type="PROSITE" id="PS00028">
    <property type="entry name" value="ZINC_FINGER_C2H2_1"/>
    <property type="match status" value="4"/>
</dbReference>
<dbReference type="GO" id="GO:0003700">
    <property type="term" value="F:DNA-binding transcription factor activity"/>
    <property type="evidence" value="ECO:0007669"/>
    <property type="project" value="TreeGrafter"/>
</dbReference>
<evidence type="ECO:0000256" key="4">
    <source>
        <dbReference type="ARBA" id="ARBA00022771"/>
    </source>
</evidence>
<evidence type="ECO:0000313" key="10">
    <source>
        <dbReference type="Proteomes" id="UP000838756"/>
    </source>
</evidence>
<dbReference type="GO" id="GO:0006357">
    <property type="term" value="P:regulation of transcription by RNA polymerase II"/>
    <property type="evidence" value="ECO:0007669"/>
    <property type="project" value="TreeGrafter"/>
</dbReference>
<keyword evidence="4 7" id="KW-0863">Zinc-finger</keyword>
<feature type="domain" description="C2H2-type" evidence="8">
    <location>
        <begin position="285"/>
        <end position="312"/>
    </location>
</feature>
<dbReference type="PROSITE" id="PS50157">
    <property type="entry name" value="ZINC_FINGER_C2H2_2"/>
    <property type="match status" value="6"/>
</dbReference>
<dbReference type="GO" id="GO:0008270">
    <property type="term" value="F:zinc ion binding"/>
    <property type="evidence" value="ECO:0007669"/>
    <property type="project" value="UniProtKB-KW"/>
</dbReference>
<name>A0A8S4S082_9NEOP</name>
<dbReference type="Pfam" id="PF00096">
    <property type="entry name" value="zf-C2H2"/>
    <property type="match status" value="2"/>
</dbReference>
<dbReference type="SUPFAM" id="SSF57667">
    <property type="entry name" value="beta-beta-alpha zinc fingers"/>
    <property type="match status" value="3"/>
</dbReference>
<dbReference type="InterPro" id="IPR013087">
    <property type="entry name" value="Znf_C2H2_type"/>
</dbReference>
<sequence length="411" mass="48002">MLQQRLNKCPPHININEDSVSNGCDNDLNLSETFKCDEEPDFIDVKVKAEDEKANDTLTDGIISVSVNATINRKSDEIEEVDNVSRKSETLDSNNVITINDNGKDSIEQSHKAQQIYEPGDDIPLSILKENKKNLTNNIDNITQKFTCLTCFEVFKNQLELLKHYQHIELEKFNKNNKALNTETKLVKYKTLPETDGSITYKCERCYKKYKHKKCIDRHVKSHIDKRPYLCKLCGKTYQTASIIVAHGKMHSGEMYSCAYRCGYQSVHKHVVMDHEKRHRKEYKYKCETCGKGFQVRTWFQQHQNIHNDVRPFRCDQCDKSFHLHNFCNKSFQKKYTLKVHEQTHAGKRYLCNMCDRMFTRNDTLVRHIKTCHTGCRNKCLKCDKVFPSKLKMAAHQNICTPIIIEDSQSR</sequence>
<dbReference type="Gene3D" id="3.30.160.60">
    <property type="entry name" value="Classic Zinc Finger"/>
    <property type="match status" value="5"/>
</dbReference>
<keyword evidence="10" id="KW-1185">Reference proteome</keyword>